<protein>
    <submittedName>
        <fullName evidence="2">Insulinase family protein</fullName>
    </submittedName>
</protein>
<evidence type="ECO:0000313" key="3">
    <source>
        <dbReference type="Proteomes" id="UP001056707"/>
    </source>
</evidence>
<organism evidence="2 3">
    <name type="scientific">Fructilactobacillus myrtifloralis</name>
    <dbReference type="NCBI Taxonomy" id="2940301"/>
    <lineage>
        <taxon>Bacteria</taxon>
        <taxon>Bacillati</taxon>
        <taxon>Bacillota</taxon>
        <taxon>Bacilli</taxon>
        <taxon>Lactobacillales</taxon>
        <taxon>Lactobacillaceae</taxon>
        <taxon>Fructilactobacillus</taxon>
    </lineage>
</organism>
<keyword evidence="3" id="KW-1185">Reference proteome</keyword>
<dbReference type="InterPro" id="IPR007863">
    <property type="entry name" value="Peptidase_M16_C"/>
</dbReference>
<dbReference type="EMBL" id="CP097116">
    <property type="protein sequence ID" value="USS85168.1"/>
    <property type="molecule type" value="Genomic_DNA"/>
</dbReference>
<dbReference type="PANTHER" id="PTHR11851">
    <property type="entry name" value="METALLOPROTEASE"/>
    <property type="match status" value="1"/>
</dbReference>
<feature type="domain" description="Peptidase M16 C-terminal" evidence="1">
    <location>
        <begin position="182"/>
        <end position="354"/>
    </location>
</feature>
<gene>
    <name evidence="2" type="ORF">M3M35_00390</name>
</gene>
<name>A0ABY5BNA9_9LACO</name>
<dbReference type="RefSeq" id="WP_252750063.1">
    <property type="nucleotide sequence ID" value="NZ_CP097116.1"/>
</dbReference>
<dbReference type="PANTHER" id="PTHR11851:SF186">
    <property type="entry name" value="INACTIVE METALLOPROTEASE YMFF-RELATED"/>
    <property type="match status" value="1"/>
</dbReference>
<dbReference type="SUPFAM" id="SSF63411">
    <property type="entry name" value="LuxS/MPP-like metallohydrolase"/>
    <property type="match status" value="2"/>
</dbReference>
<reference evidence="2" key="1">
    <citation type="submission" date="2022-05" db="EMBL/GenBank/DDBJ databases">
        <authorList>
            <person name="Oliphant S.A."/>
            <person name="Watson-Haigh N.S."/>
            <person name="Sumby K.M."/>
            <person name="Gardner J.M."/>
            <person name="Jiranek V."/>
        </authorList>
    </citation>
    <scope>NUCLEOTIDE SEQUENCE</scope>
    <source>
        <strain evidence="2">KI16_H9</strain>
    </source>
</reference>
<evidence type="ECO:0000313" key="2">
    <source>
        <dbReference type="EMBL" id="USS85168.1"/>
    </source>
</evidence>
<proteinExistence type="predicted"/>
<evidence type="ECO:0000259" key="1">
    <source>
        <dbReference type="Pfam" id="PF05193"/>
    </source>
</evidence>
<dbReference type="Gene3D" id="3.30.830.10">
    <property type="entry name" value="Metalloenzyme, LuxS/M16 peptidase-like"/>
    <property type="match status" value="2"/>
</dbReference>
<dbReference type="Pfam" id="PF05193">
    <property type="entry name" value="Peptidase_M16_C"/>
    <property type="match status" value="1"/>
</dbReference>
<dbReference type="InterPro" id="IPR050361">
    <property type="entry name" value="MPP/UQCRC_Complex"/>
</dbReference>
<sequence>METTQTERLHVTQQPGAKFKTTTVAIDFVEPFAQQNLEQRLLLAELMENYSARYPSKLAVARQLAELYGAQFGASVFRMGQQAVVRFLISFADEQYLPTSVDLSQQIAAFLREMIWHPWIVQGQFPERIFRLHQQNVVNYVRNLDDDKKYYVGRQLQRLYFTDDPALGQSIFGSVSRLEALSNAAVADYYQEMLTTNTVFVSALGSSAQAVVTALQPDLASLTGPTPRQLRFTPYEPAELQVGSERVAQQQSLYQQAYALPILRTDSAYPAAVVMNGLLGGTAVSLMFHDIRERESLVYYINSNYNALLGEVTIQSGIDGHHQARVQELIQQEIARLIDQTYSDEDLARVKQVLVSNFRSKDDSPRRLLNQQVLTAMFGTQTNADWETKLNQVSKAEISAVAQKLRLRASFFLKGDSDAETKLS</sequence>
<dbReference type="Proteomes" id="UP001056707">
    <property type="component" value="Chromosome"/>
</dbReference>
<accession>A0ABY5BNA9</accession>
<dbReference type="NCBIfam" id="NF047422">
    <property type="entry name" value="YfmF_fam"/>
    <property type="match status" value="1"/>
</dbReference>
<dbReference type="InterPro" id="IPR011249">
    <property type="entry name" value="Metalloenz_LuxS/M16"/>
</dbReference>